<evidence type="ECO:0000256" key="5">
    <source>
        <dbReference type="SAM" id="Phobius"/>
    </source>
</evidence>
<dbReference type="Proteomes" id="UP001190926">
    <property type="component" value="Unassembled WGS sequence"/>
</dbReference>
<feature type="transmembrane region" description="Helical" evidence="5">
    <location>
        <begin position="94"/>
        <end position="114"/>
    </location>
</feature>
<keyword evidence="3 5" id="KW-1133">Transmembrane helix</keyword>
<dbReference type="PANTHER" id="PTHR16201:SF44">
    <property type="entry name" value="SEVEN TRANSMEMBRANE PROTEIN 1"/>
    <property type="match status" value="1"/>
</dbReference>
<evidence type="ECO:0000256" key="1">
    <source>
        <dbReference type="ARBA" id="ARBA00004141"/>
    </source>
</evidence>
<feature type="transmembrane region" description="Helical" evidence="5">
    <location>
        <begin position="385"/>
        <end position="409"/>
    </location>
</feature>
<accession>A0AAD4NYX5</accession>
<keyword evidence="4 5" id="KW-0472">Membrane</keyword>
<dbReference type="GO" id="GO:0015174">
    <property type="term" value="F:basic amino acid transmembrane transporter activity"/>
    <property type="evidence" value="ECO:0007669"/>
    <property type="project" value="UniProtKB-ARBA"/>
</dbReference>
<dbReference type="GO" id="GO:0098852">
    <property type="term" value="C:lytic vacuole membrane"/>
    <property type="evidence" value="ECO:0007669"/>
    <property type="project" value="UniProtKB-ARBA"/>
</dbReference>
<comment type="subcellular location">
    <subcellularLocation>
        <location evidence="1">Membrane</location>
        <topology evidence="1">Multi-pass membrane protein</topology>
    </subcellularLocation>
</comment>
<feature type="transmembrane region" description="Helical" evidence="5">
    <location>
        <begin position="61"/>
        <end position="82"/>
    </location>
</feature>
<sequence>MGLLKGESVMCPVDEHCFRYMGWCLCSTRHGFSVGLGLLSVVSWCVAEIPQIITNYKKKSAEGLSILFLLTWIIGDSFNLFGCILEPETLPTQYYTAVLYAVTTVMLALQAVYYDHIYPRLKSNKRRQEVVQAEVVERRERNYDPDTEKANYVQRWGVAPSSTVPVASSSPSSYEELYFMSARSLAVSRTPPAGSFLGSRSPVLDIEQRWFNEPLLGEGRSPKSGPPKIKTMLCVVSLMTFLVGSHNHLRAEKFENNSVPRNPTGGIVLQVGRQLLEAQATRSSADYSGIGSILGWGMAAIYLGGRLPQIYLNIVILLEQSLKGILDIKKGLTWIFFFFFFLQIKRGHTEGLNPLMFVFAVVGNTTYVASILVNSLAWLKIKPNLPWLVDAGGCVILDAFVSFTTCLPVHR</sequence>
<evidence type="ECO:0000313" key="6">
    <source>
        <dbReference type="EMBL" id="KAH6820838.1"/>
    </source>
</evidence>
<dbReference type="EMBL" id="SDAM02003101">
    <property type="protein sequence ID" value="KAH6820838.1"/>
    <property type="molecule type" value="Genomic_DNA"/>
</dbReference>
<evidence type="ECO:0000256" key="3">
    <source>
        <dbReference type="ARBA" id="ARBA00022989"/>
    </source>
</evidence>
<name>A0AAD4NYX5_PERFH</name>
<dbReference type="Gene3D" id="1.20.1280.290">
    <property type="match status" value="2"/>
</dbReference>
<reference evidence="6 7" key="1">
    <citation type="journal article" date="2021" name="Nat. Commun.">
        <title>Incipient diploidization of the medicinal plant Perilla within 10,000 years.</title>
        <authorList>
            <person name="Zhang Y."/>
            <person name="Shen Q."/>
            <person name="Leng L."/>
            <person name="Zhang D."/>
            <person name="Chen S."/>
            <person name="Shi Y."/>
            <person name="Ning Z."/>
            <person name="Chen S."/>
        </authorList>
    </citation>
    <scope>NUCLEOTIDE SEQUENCE [LARGE SCALE GENOMIC DNA]</scope>
    <source>
        <strain evidence="7">cv. PC099</strain>
    </source>
</reference>
<protein>
    <submittedName>
        <fullName evidence="6">Uncharacterized protein</fullName>
    </submittedName>
</protein>
<organism evidence="6 7">
    <name type="scientific">Perilla frutescens var. hirtella</name>
    <name type="common">Perilla citriodora</name>
    <name type="synonym">Perilla setoyensis</name>
    <dbReference type="NCBI Taxonomy" id="608512"/>
    <lineage>
        <taxon>Eukaryota</taxon>
        <taxon>Viridiplantae</taxon>
        <taxon>Streptophyta</taxon>
        <taxon>Embryophyta</taxon>
        <taxon>Tracheophyta</taxon>
        <taxon>Spermatophyta</taxon>
        <taxon>Magnoliopsida</taxon>
        <taxon>eudicotyledons</taxon>
        <taxon>Gunneridae</taxon>
        <taxon>Pentapetalae</taxon>
        <taxon>asterids</taxon>
        <taxon>lamiids</taxon>
        <taxon>Lamiales</taxon>
        <taxon>Lamiaceae</taxon>
        <taxon>Nepetoideae</taxon>
        <taxon>Elsholtzieae</taxon>
        <taxon>Perilla</taxon>
    </lineage>
</organism>
<dbReference type="PANTHER" id="PTHR16201">
    <property type="entry name" value="SEVEN TRANSMEMBRANE PROTEIN 1-RELATED"/>
    <property type="match status" value="1"/>
</dbReference>
<dbReference type="SMART" id="SM00679">
    <property type="entry name" value="CTNS"/>
    <property type="match status" value="2"/>
</dbReference>
<evidence type="ECO:0000256" key="4">
    <source>
        <dbReference type="ARBA" id="ARBA00023136"/>
    </source>
</evidence>
<dbReference type="FunFam" id="1.20.1280.290:FF:000009">
    <property type="entry name" value="PQ loop repeat family protein"/>
    <property type="match status" value="1"/>
</dbReference>
<dbReference type="InterPro" id="IPR006603">
    <property type="entry name" value="PQ-loop_rpt"/>
</dbReference>
<proteinExistence type="predicted"/>
<feature type="transmembrane region" description="Helical" evidence="5">
    <location>
        <begin position="287"/>
        <end position="305"/>
    </location>
</feature>
<feature type="transmembrane region" description="Helical" evidence="5">
    <location>
        <begin position="356"/>
        <end position="379"/>
    </location>
</feature>
<keyword evidence="2 5" id="KW-0812">Transmembrane</keyword>
<comment type="caution">
    <text evidence="6">The sequence shown here is derived from an EMBL/GenBank/DDBJ whole genome shotgun (WGS) entry which is preliminary data.</text>
</comment>
<keyword evidence="7" id="KW-1185">Reference proteome</keyword>
<gene>
    <name evidence="6" type="ORF">C2S53_003283</name>
</gene>
<dbReference type="AlphaFoldDB" id="A0AAD4NYX5"/>
<dbReference type="Pfam" id="PF04193">
    <property type="entry name" value="PQ-loop"/>
    <property type="match status" value="2"/>
</dbReference>
<feature type="transmembrane region" description="Helical" evidence="5">
    <location>
        <begin position="325"/>
        <end position="344"/>
    </location>
</feature>
<dbReference type="InterPro" id="IPR051415">
    <property type="entry name" value="LAAT-1"/>
</dbReference>
<evidence type="ECO:0000256" key="2">
    <source>
        <dbReference type="ARBA" id="ARBA00022692"/>
    </source>
</evidence>
<evidence type="ECO:0000313" key="7">
    <source>
        <dbReference type="Proteomes" id="UP001190926"/>
    </source>
</evidence>